<keyword evidence="3" id="KW-0813">Transport</keyword>
<dbReference type="RefSeq" id="WP_114002025.1">
    <property type="nucleotide sequence ID" value="NZ_PSQG01000008.1"/>
</dbReference>
<protein>
    <submittedName>
        <fullName evidence="9">Autotransporter</fullName>
    </submittedName>
</protein>
<dbReference type="EMBL" id="PSQG01000008">
    <property type="protein sequence ID" value="RCH44468.1"/>
    <property type="molecule type" value="Genomic_DNA"/>
</dbReference>
<dbReference type="InterPro" id="IPR038770">
    <property type="entry name" value="Na+/solute_symporter_sf"/>
</dbReference>
<feature type="transmembrane region" description="Helical" evidence="8">
    <location>
        <begin position="36"/>
        <end position="54"/>
    </location>
</feature>
<gene>
    <name evidence="9" type="ORF">C4886_07465</name>
</gene>
<evidence type="ECO:0000256" key="5">
    <source>
        <dbReference type="ARBA" id="ARBA00022692"/>
    </source>
</evidence>
<dbReference type="GO" id="GO:0005886">
    <property type="term" value="C:plasma membrane"/>
    <property type="evidence" value="ECO:0007669"/>
    <property type="project" value="UniProtKB-SubCell"/>
</dbReference>
<keyword evidence="5 8" id="KW-0812">Transmembrane</keyword>
<comment type="subcellular location">
    <subcellularLocation>
        <location evidence="1">Cell membrane</location>
        <topology evidence="1">Multi-pass membrane protein</topology>
    </subcellularLocation>
</comment>
<evidence type="ECO:0000256" key="6">
    <source>
        <dbReference type="ARBA" id="ARBA00022989"/>
    </source>
</evidence>
<feature type="transmembrane region" description="Helical" evidence="8">
    <location>
        <begin position="253"/>
        <end position="273"/>
    </location>
</feature>
<feature type="transmembrane region" description="Helical" evidence="8">
    <location>
        <begin position="220"/>
        <end position="241"/>
    </location>
</feature>
<organism evidence="9 10">
    <name type="scientific">Blautia obeum</name>
    <dbReference type="NCBI Taxonomy" id="40520"/>
    <lineage>
        <taxon>Bacteria</taxon>
        <taxon>Bacillati</taxon>
        <taxon>Bacillota</taxon>
        <taxon>Clostridia</taxon>
        <taxon>Lachnospirales</taxon>
        <taxon>Lachnospiraceae</taxon>
        <taxon>Blautia</taxon>
    </lineage>
</organism>
<sequence>MITLQLLQQIIVFFLMMSCGFTVVKCGLIDAKSSRTLSVICIYIIMPCVMINAFQIEYSRSIRNGFLLAVAAAILIHIFLLVFVQIIGKPLKLSVVEKESIIYSNSGNLVIPLVTVVLGEKWVIYASAFLSVQMILMWTHGQSLMEAKAGINWKKILCNINLIAIILGIVLFFTQIRLPVILGNTMSQISATLGPVCMIMLGMTMTEVKWKDIFSHSRIYLVTILKMVVTPLLILLFLKYLPLASMVKDGKTILLISLMAVITPSATTVVQLAQLYDQDPVYASTINVMTTLVSIITMPLMVMLYLA</sequence>
<name>A0A367G1S6_9FIRM</name>
<dbReference type="PANTHER" id="PTHR36838:SF1">
    <property type="entry name" value="SLR1864 PROTEIN"/>
    <property type="match status" value="1"/>
</dbReference>
<feature type="transmembrane region" description="Helical" evidence="8">
    <location>
        <begin position="156"/>
        <end position="176"/>
    </location>
</feature>
<reference evidence="9 10" key="1">
    <citation type="submission" date="2018-02" db="EMBL/GenBank/DDBJ databases">
        <title>Complete genome sequencing of Faecalibacterium prausnitzii strains isolated from the human gut.</title>
        <authorList>
            <person name="Fitzgerald B.C."/>
            <person name="Shkoporov A.N."/>
            <person name="Ross P.R."/>
            <person name="Hill C."/>
        </authorList>
    </citation>
    <scope>NUCLEOTIDE SEQUENCE [LARGE SCALE GENOMIC DNA]</scope>
    <source>
        <strain evidence="9 10">APC942/31-1</strain>
    </source>
</reference>
<feature type="transmembrane region" description="Helical" evidence="8">
    <location>
        <begin position="124"/>
        <end position="144"/>
    </location>
</feature>
<dbReference type="AlphaFoldDB" id="A0A367G1S6"/>
<accession>A0A367G1S6</accession>
<dbReference type="PANTHER" id="PTHR36838">
    <property type="entry name" value="AUXIN EFFLUX CARRIER FAMILY PROTEIN"/>
    <property type="match status" value="1"/>
</dbReference>
<evidence type="ECO:0000313" key="10">
    <source>
        <dbReference type="Proteomes" id="UP000253208"/>
    </source>
</evidence>
<feature type="transmembrane region" description="Helical" evidence="8">
    <location>
        <begin position="6"/>
        <end position="24"/>
    </location>
</feature>
<evidence type="ECO:0000256" key="4">
    <source>
        <dbReference type="ARBA" id="ARBA00022475"/>
    </source>
</evidence>
<feature type="transmembrane region" description="Helical" evidence="8">
    <location>
        <begin position="285"/>
        <end position="306"/>
    </location>
</feature>
<evidence type="ECO:0000256" key="3">
    <source>
        <dbReference type="ARBA" id="ARBA00022448"/>
    </source>
</evidence>
<dbReference type="Gene3D" id="1.20.1530.20">
    <property type="match status" value="1"/>
</dbReference>
<dbReference type="InterPro" id="IPR004776">
    <property type="entry name" value="Mem_transp_PIN-like"/>
</dbReference>
<feature type="transmembrane region" description="Helical" evidence="8">
    <location>
        <begin position="66"/>
        <end position="88"/>
    </location>
</feature>
<evidence type="ECO:0000256" key="7">
    <source>
        <dbReference type="ARBA" id="ARBA00023136"/>
    </source>
</evidence>
<keyword evidence="4" id="KW-1003">Cell membrane</keyword>
<evidence type="ECO:0000256" key="1">
    <source>
        <dbReference type="ARBA" id="ARBA00004651"/>
    </source>
</evidence>
<keyword evidence="7 8" id="KW-0472">Membrane</keyword>
<comment type="similarity">
    <text evidence="2">Belongs to the auxin efflux carrier (TC 2.A.69) family.</text>
</comment>
<comment type="caution">
    <text evidence="9">The sequence shown here is derived from an EMBL/GenBank/DDBJ whole genome shotgun (WGS) entry which is preliminary data.</text>
</comment>
<proteinExistence type="inferred from homology"/>
<dbReference type="Pfam" id="PF03547">
    <property type="entry name" value="Mem_trans"/>
    <property type="match status" value="2"/>
</dbReference>
<evidence type="ECO:0000313" key="9">
    <source>
        <dbReference type="EMBL" id="RCH44468.1"/>
    </source>
</evidence>
<keyword evidence="6 8" id="KW-1133">Transmembrane helix</keyword>
<feature type="transmembrane region" description="Helical" evidence="8">
    <location>
        <begin position="100"/>
        <end position="118"/>
    </location>
</feature>
<evidence type="ECO:0000256" key="8">
    <source>
        <dbReference type="SAM" id="Phobius"/>
    </source>
</evidence>
<evidence type="ECO:0000256" key="2">
    <source>
        <dbReference type="ARBA" id="ARBA00010145"/>
    </source>
</evidence>
<dbReference type="GO" id="GO:0055085">
    <property type="term" value="P:transmembrane transport"/>
    <property type="evidence" value="ECO:0007669"/>
    <property type="project" value="InterPro"/>
</dbReference>
<dbReference type="Proteomes" id="UP000253208">
    <property type="component" value="Unassembled WGS sequence"/>
</dbReference>